<dbReference type="EC" id="4.2.1.-" evidence="2"/>
<accession>A0A7W7LFU4</accession>
<dbReference type="GO" id="GO:0016829">
    <property type="term" value="F:lyase activity"/>
    <property type="evidence" value="ECO:0007669"/>
    <property type="project" value="UniProtKB-KW"/>
</dbReference>
<dbReference type="InterPro" id="IPR005031">
    <property type="entry name" value="COQ10_START"/>
</dbReference>
<dbReference type="Proteomes" id="UP000556436">
    <property type="component" value="Unassembled WGS sequence"/>
</dbReference>
<feature type="domain" description="Coenzyme Q-binding protein COQ10 START" evidence="1">
    <location>
        <begin position="15"/>
        <end position="118"/>
    </location>
</feature>
<dbReference type="RefSeq" id="WP_184736821.1">
    <property type="nucleotide sequence ID" value="NZ_BMRW01000002.1"/>
</dbReference>
<dbReference type="AlphaFoldDB" id="A0A7W7LFU4"/>
<dbReference type="InterPro" id="IPR023393">
    <property type="entry name" value="START-like_dom_sf"/>
</dbReference>
<dbReference type="SUPFAM" id="SSF55961">
    <property type="entry name" value="Bet v1-like"/>
    <property type="match status" value="2"/>
</dbReference>
<evidence type="ECO:0000313" key="3">
    <source>
        <dbReference type="Proteomes" id="UP000556436"/>
    </source>
</evidence>
<name>A0A7W7LFU4_STRNE</name>
<reference evidence="2 3" key="1">
    <citation type="submission" date="2020-08" db="EMBL/GenBank/DDBJ databases">
        <title>Genomic Encyclopedia of Type Strains, Phase III (KMG-III): the genomes of soil and plant-associated and newly described type strains.</title>
        <authorList>
            <person name="Whitman W."/>
        </authorList>
    </citation>
    <scope>NUCLEOTIDE SEQUENCE [LARGE SCALE GENOMIC DNA]</scope>
    <source>
        <strain evidence="2 3">CECT 3265</strain>
    </source>
</reference>
<gene>
    <name evidence="2" type="ORF">FHS38_004946</name>
</gene>
<dbReference type="EMBL" id="JACHJG010000011">
    <property type="protein sequence ID" value="MBB4888871.1"/>
    <property type="molecule type" value="Genomic_DNA"/>
</dbReference>
<keyword evidence="3" id="KW-1185">Reference proteome</keyword>
<comment type="caution">
    <text evidence="2">The sequence shown here is derived from an EMBL/GenBank/DDBJ whole genome shotgun (WGS) entry which is preliminary data.</text>
</comment>
<evidence type="ECO:0000313" key="2">
    <source>
        <dbReference type="EMBL" id="MBB4888871.1"/>
    </source>
</evidence>
<organism evidence="2 3">
    <name type="scientific">Streptomyces netropsis</name>
    <name type="common">Streptoverticillium netropsis</name>
    <dbReference type="NCBI Taxonomy" id="55404"/>
    <lineage>
        <taxon>Bacteria</taxon>
        <taxon>Bacillati</taxon>
        <taxon>Actinomycetota</taxon>
        <taxon>Actinomycetes</taxon>
        <taxon>Kitasatosporales</taxon>
        <taxon>Streptomycetaceae</taxon>
        <taxon>Streptomyces</taxon>
    </lineage>
</organism>
<proteinExistence type="predicted"/>
<sequence length="318" mass="34793">METTHEHRTEHTRVVAAPPRVLYGLVADVTVWPALFGPSVHVRHLERSERAERFELWATVNGEVSSWVSRRTLDPDRLRVTFRQEVSQPPIASMGGEWLFRELPGGHTEVVLRHSFSAVDDSPETVARVNAALDRNSPEELAALGRTAECGHAPEDMVLTFTDTVELSGAAADAYAFVARADLWADRLPHVDRVRLAEPAPGVQDLEMDTVTADGARHTTRSVRVCRAPEWIAYKQLVPPKLLLGHSGLWTFTEGPEGGEGAVLTSRHTVVIDPDAVAAVLGAGRDLADARKFVREALGRNSATTMAYAAKYAARTEG</sequence>
<dbReference type="CDD" id="cd08861">
    <property type="entry name" value="OtcD1_ARO-CYC_like"/>
    <property type="match status" value="2"/>
</dbReference>
<evidence type="ECO:0000259" key="1">
    <source>
        <dbReference type="Pfam" id="PF03364"/>
    </source>
</evidence>
<dbReference type="Gene3D" id="3.30.530.20">
    <property type="match status" value="2"/>
</dbReference>
<keyword evidence="2" id="KW-0456">Lyase</keyword>
<dbReference type="Pfam" id="PF03364">
    <property type="entry name" value="Polyketide_cyc"/>
    <property type="match status" value="1"/>
</dbReference>
<protein>
    <submittedName>
        <fullName evidence="2">Aromatase</fullName>
        <ecNumber evidence="2">4.2.1.-</ecNumber>
    </submittedName>
</protein>